<dbReference type="InterPro" id="IPR044135">
    <property type="entry name" value="Met-tRNA-FMT_C"/>
</dbReference>
<feature type="domain" description="Formyl transferase N-terminal" evidence="4">
    <location>
        <begin position="86"/>
        <end position="198"/>
    </location>
</feature>
<reference evidence="7" key="1">
    <citation type="submission" date="2016-10" db="EMBL/GenBank/DDBJ databases">
        <authorList>
            <person name="Varghese N."/>
            <person name="Submissions S."/>
        </authorList>
    </citation>
    <scope>NUCLEOTIDE SEQUENCE [LARGE SCALE GENOMIC DNA]</scope>
    <source>
        <strain evidence="7">DSM 16858</strain>
    </source>
</reference>
<evidence type="ECO:0000259" key="5">
    <source>
        <dbReference type="Pfam" id="PF02911"/>
    </source>
</evidence>
<dbReference type="InterPro" id="IPR005793">
    <property type="entry name" value="Formyl_trans_C"/>
</dbReference>
<keyword evidence="2 6" id="KW-0808">Transferase</keyword>
<name>A0A1I0JIA3_9BACT</name>
<dbReference type="CDD" id="cd08704">
    <property type="entry name" value="Met_tRNA_FMT_C"/>
    <property type="match status" value="1"/>
</dbReference>
<dbReference type="RefSeq" id="WP_093521183.1">
    <property type="nucleotide sequence ID" value="NZ_FOIJ01000007.1"/>
</dbReference>
<comment type="similarity">
    <text evidence="1">Belongs to the Fmt family.</text>
</comment>
<dbReference type="SUPFAM" id="SSF53328">
    <property type="entry name" value="Formyltransferase"/>
    <property type="match status" value="1"/>
</dbReference>
<dbReference type="SUPFAM" id="SSF50486">
    <property type="entry name" value="FMT C-terminal domain-like"/>
    <property type="match status" value="1"/>
</dbReference>
<gene>
    <name evidence="6" type="ORF">SAMN05443639_107234</name>
</gene>
<evidence type="ECO:0000259" key="4">
    <source>
        <dbReference type="Pfam" id="PF00551"/>
    </source>
</evidence>
<evidence type="ECO:0000313" key="7">
    <source>
        <dbReference type="Proteomes" id="UP000199181"/>
    </source>
</evidence>
<dbReference type="CDD" id="cd08369">
    <property type="entry name" value="FMT_core"/>
    <property type="match status" value="1"/>
</dbReference>
<keyword evidence="3" id="KW-0648">Protein biosynthesis</keyword>
<dbReference type="InterPro" id="IPR002376">
    <property type="entry name" value="Formyl_transf_N"/>
</dbReference>
<dbReference type="Pfam" id="PF02911">
    <property type="entry name" value="Formyl_trans_C"/>
    <property type="match status" value="1"/>
</dbReference>
<dbReference type="GO" id="GO:0005829">
    <property type="term" value="C:cytosol"/>
    <property type="evidence" value="ECO:0007669"/>
    <property type="project" value="TreeGrafter"/>
</dbReference>
<dbReference type="PANTHER" id="PTHR11138:SF5">
    <property type="entry name" value="METHIONYL-TRNA FORMYLTRANSFERASE, MITOCHONDRIAL"/>
    <property type="match status" value="1"/>
</dbReference>
<dbReference type="Gene3D" id="3.40.50.12230">
    <property type="match status" value="1"/>
</dbReference>
<dbReference type="Pfam" id="PF00551">
    <property type="entry name" value="Formyl_trans_N"/>
    <property type="match status" value="1"/>
</dbReference>
<dbReference type="AlphaFoldDB" id="A0A1I0JIA3"/>
<dbReference type="GO" id="GO:0004479">
    <property type="term" value="F:methionyl-tRNA formyltransferase activity"/>
    <property type="evidence" value="ECO:0007669"/>
    <property type="project" value="TreeGrafter"/>
</dbReference>
<dbReference type="Proteomes" id="UP000199181">
    <property type="component" value="Unassembled WGS sequence"/>
</dbReference>
<evidence type="ECO:0000256" key="3">
    <source>
        <dbReference type="ARBA" id="ARBA00022917"/>
    </source>
</evidence>
<organism evidence="6 7">
    <name type="scientific">Stigmatella erecta</name>
    <dbReference type="NCBI Taxonomy" id="83460"/>
    <lineage>
        <taxon>Bacteria</taxon>
        <taxon>Pseudomonadati</taxon>
        <taxon>Myxococcota</taxon>
        <taxon>Myxococcia</taxon>
        <taxon>Myxococcales</taxon>
        <taxon>Cystobacterineae</taxon>
        <taxon>Archangiaceae</taxon>
        <taxon>Stigmatella</taxon>
    </lineage>
</organism>
<feature type="domain" description="Formyl transferase C-terminal" evidence="5">
    <location>
        <begin position="224"/>
        <end position="309"/>
    </location>
</feature>
<evidence type="ECO:0000256" key="2">
    <source>
        <dbReference type="ARBA" id="ARBA00022679"/>
    </source>
</evidence>
<dbReference type="EMBL" id="FOIJ01000007">
    <property type="protein sequence ID" value="SEU09090.1"/>
    <property type="molecule type" value="Genomic_DNA"/>
</dbReference>
<keyword evidence="7" id="KW-1185">Reference proteome</keyword>
<evidence type="ECO:0000313" key="6">
    <source>
        <dbReference type="EMBL" id="SEU09090.1"/>
    </source>
</evidence>
<evidence type="ECO:0000256" key="1">
    <source>
        <dbReference type="ARBA" id="ARBA00010699"/>
    </source>
</evidence>
<accession>A0A1I0JIA3</accession>
<dbReference type="InterPro" id="IPR011034">
    <property type="entry name" value="Formyl_transferase-like_C_sf"/>
</dbReference>
<proteinExistence type="inferred from homology"/>
<dbReference type="PANTHER" id="PTHR11138">
    <property type="entry name" value="METHIONYL-TRNA FORMYLTRANSFERASE"/>
    <property type="match status" value="1"/>
</dbReference>
<protein>
    <submittedName>
        <fullName evidence="6">Methionyl-tRNA formyltransferase</fullName>
    </submittedName>
</protein>
<dbReference type="InterPro" id="IPR036477">
    <property type="entry name" value="Formyl_transf_N_sf"/>
</dbReference>
<sequence length="314" mass="34131">MTLAPPPPGGAHIQYDGWRIALLTVSPLVVASMSQLLQARGHTLAAVMTTGPGGPRPRTELGRSMMHQVLQQIPPGADILLPSRRDRIAPLLKAVQPDLILSFFFPWRIPPEALALPPQGALNAHPGRLPRYRGPNPLGWTLLNGEPELCLTFHRMDAQFDTGPLLAHGGFPIEDGDTAEALMDKVMLLGEKLLPEALGRITWGDQGEPQTEQGAGYAGNFGNAERELDWSQPALAVHRRVRACRMASWKEGHPYAALATLEGQRRLVQSTLLPQATQGVRAAPGTLLMRDGTALLVQCGDAPLWVIQSEPWKD</sequence>